<evidence type="ECO:0000256" key="1">
    <source>
        <dbReference type="ARBA" id="ARBA00001966"/>
    </source>
</evidence>
<dbReference type="RefSeq" id="WP_193806542.1">
    <property type="nucleotide sequence ID" value="NZ_CP087714.1"/>
</dbReference>
<evidence type="ECO:0000256" key="6">
    <source>
        <dbReference type="ARBA" id="ARBA00023601"/>
    </source>
</evidence>
<evidence type="ECO:0000256" key="3">
    <source>
        <dbReference type="ARBA" id="ARBA00022723"/>
    </source>
</evidence>
<comment type="similarity">
    <text evidence="6">Belongs to the radical SAM superfamily. Anaerobic sulfatase-maturating enzyme family.</text>
</comment>
<dbReference type="SFLD" id="SFLDS00029">
    <property type="entry name" value="Radical_SAM"/>
    <property type="match status" value="1"/>
</dbReference>
<evidence type="ECO:0000256" key="4">
    <source>
        <dbReference type="ARBA" id="ARBA00023004"/>
    </source>
</evidence>
<comment type="cofactor">
    <cofactor evidence="1">
        <name>[4Fe-4S] cluster</name>
        <dbReference type="ChEBI" id="CHEBI:49883"/>
    </cofactor>
</comment>
<gene>
    <name evidence="8" type="primary">cbpB</name>
    <name evidence="8" type="ORF">LPQ35_01430</name>
</gene>
<dbReference type="SUPFAM" id="SSF102114">
    <property type="entry name" value="Radical SAM enzymes"/>
    <property type="match status" value="1"/>
</dbReference>
<dbReference type="SFLD" id="SFLDG01067">
    <property type="entry name" value="SPASM/twitch_domain_containing"/>
    <property type="match status" value="1"/>
</dbReference>
<evidence type="ECO:0000259" key="7">
    <source>
        <dbReference type="PROSITE" id="PS51918"/>
    </source>
</evidence>
<dbReference type="Proteomes" id="UP001492541">
    <property type="component" value="Chromosome"/>
</dbReference>
<keyword evidence="3" id="KW-0479">Metal-binding</keyword>
<dbReference type="InterPro" id="IPR023885">
    <property type="entry name" value="4Fe4S-binding_SPASM_dom"/>
</dbReference>
<feature type="domain" description="Radical SAM core" evidence="7">
    <location>
        <begin position="52"/>
        <end position="262"/>
    </location>
</feature>
<dbReference type="CDD" id="cd01335">
    <property type="entry name" value="Radical_SAM"/>
    <property type="match status" value="1"/>
</dbReference>
<dbReference type="GeneID" id="90448305"/>
<keyword evidence="4" id="KW-0408">Iron</keyword>
<dbReference type="InterPro" id="IPR007197">
    <property type="entry name" value="rSAM"/>
</dbReference>
<keyword evidence="2" id="KW-0949">S-adenosyl-L-methionine</keyword>
<sequence>MEIVEFSGFKVAIDPETNFWAIYEEILPEEILKFHEENSKALTERMKKYRFEVNFNTAYINPTERCNANCPYCYIPPEIRNRGREMDYGTLKDILERLETLGVRNVIFHGAEPLIVKNEIFRAIDEFDYRFGVQTNGFLLESQDVEFLVERGVNVGLSFDSPRQEVDDLLRGKGHHRKIVELLDTFNGYENLNIITTINRHNYTHLAEMVDFLAGKVRLVLMNPVRGTSEGGRALRPDPLEAAGHFIEAVERAIWHTKNGKRIVIGDFANVLLGIIAPYSRVLQCDISPCGGGRRFISITPDGIFPCGEFIGMEQFRTGLEDLENVKNHFQEVKNRTVENIEECRECVYRNICGAPCPAEVYAETGTMLEKSPFCEFYKKVIEHAFRVIHRRDVEHVINLRGLRKIYEIEFGK</sequence>
<organism evidence="8 9">
    <name type="scientific">Geoglobus acetivorans</name>
    <dbReference type="NCBI Taxonomy" id="565033"/>
    <lineage>
        <taxon>Archaea</taxon>
        <taxon>Methanobacteriati</taxon>
        <taxon>Methanobacteriota</taxon>
        <taxon>Archaeoglobi</taxon>
        <taxon>Archaeoglobales</taxon>
        <taxon>Archaeoglobaceae</taxon>
        <taxon>Geoglobus</taxon>
    </lineage>
</organism>
<dbReference type="NCBIfam" id="TIGR04085">
    <property type="entry name" value="rSAM_more_4Fe4S"/>
    <property type="match status" value="1"/>
</dbReference>
<dbReference type="Gene3D" id="3.20.20.70">
    <property type="entry name" value="Aldolase class I"/>
    <property type="match status" value="1"/>
</dbReference>
<dbReference type="PANTHER" id="PTHR43273:SF3">
    <property type="entry name" value="ANAEROBIC SULFATASE-MATURATING ENZYME HOMOLOG ASLB-RELATED"/>
    <property type="match status" value="1"/>
</dbReference>
<dbReference type="SFLD" id="SFLDG01386">
    <property type="entry name" value="main_SPASM_domain-containing"/>
    <property type="match status" value="1"/>
</dbReference>
<dbReference type="PANTHER" id="PTHR43273">
    <property type="entry name" value="ANAEROBIC SULFATASE-MATURATING ENZYME HOMOLOG ASLB-RELATED"/>
    <property type="match status" value="1"/>
</dbReference>
<evidence type="ECO:0000313" key="8">
    <source>
        <dbReference type="EMBL" id="XAT64055.1"/>
    </source>
</evidence>
<dbReference type="InterPro" id="IPR026423">
    <property type="entry name" value="rSAM_cobopep"/>
</dbReference>
<dbReference type="SFLD" id="SFLDG01384">
    <property type="entry name" value="thioether_bond_formation_requi"/>
    <property type="match status" value="1"/>
</dbReference>
<proteinExistence type="inferred from homology"/>
<dbReference type="Pfam" id="PF04055">
    <property type="entry name" value="Radical_SAM"/>
    <property type="match status" value="1"/>
</dbReference>
<evidence type="ECO:0000256" key="5">
    <source>
        <dbReference type="ARBA" id="ARBA00023014"/>
    </source>
</evidence>
<protein>
    <submittedName>
        <fullName evidence="8">Peptide-modifying radical SAM enzyme CbpB</fullName>
    </submittedName>
</protein>
<keyword evidence="5" id="KW-0411">Iron-sulfur</keyword>
<dbReference type="EMBL" id="CP087714">
    <property type="protein sequence ID" value="XAT64055.1"/>
    <property type="molecule type" value="Genomic_DNA"/>
</dbReference>
<name>A0ABZ3H3A7_GEOAI</name>
<dbReference type="InterPro" id="IPR058240">
    <property type="entry name" value="rSAM_sf"/>
</dbReference>
<accession>A0ABZ3H3A7</accession>
<dbReference type="InterPro" id="IPR023867">
    <property type="entry name" value="Sulphatase_maturase_rSAM"/>
</dbReference>
<reference evidence="8 9" key="1">
    <citation type="submission" date="2021-11" db="EMBL/GenBank/DDBJ databases">
        <title>Whole genome of Geoglobus acetivorans.</title>
        <authorList>
            <person name="Liu D."/>
        </authorList>
    </citation>
    <scope>NUCLEOTIDE SEQUENCE [LARGE SCALE GENOMIC DNA]</scope>
    <source>
        <strain evidence="8 9">SBH6</strain>
    </source>
</reference>
<dbReference type="PROSITE" id="PS51918">
    <property type="entry name" value="RADICAL_SAM"/>
    <property type="match status" value="1"/>
</dbReference>
<dbReference type="InterPro" id="IPR013785">
    <property type="entry name" value="Aldolase_TIM"/>
</dbReference>
<evidence type="ECO:0000313" key="9">
    <source>
        <dbReference type="Proteomes" id="UP001492541"/>
    </source>
</evidence>
<keyword evidence="9" id="KW-1185">Reference proteome</keyword>
<dbReference type="NCBIfam" id="TIGR04163">
    <property type="entry name" value="rSAM_cobopep"/>
    <property type="match status" value="1"/>
</dbReference>
<evidence type="ECO:0000256" key="2">
    <source>
        <dbReference type="ARBA" id="ARBA00022691"/>
    </source>
</evidence>